<feature type="compositionally biased region" description="Basic and acidic residues" evidence="1">
    <location>
        <begin position="1567"/>
        <end position="1597"/>
    </location>
</feature>
<dbReference type="VEuPathDB" id="CryptoDB:Cvel_27975"/>
<reference evidence="3" key="1">
    <citation type="submission" date="2014-11" db="EMBL/GenBank/DDBJ databases">
        <authorList>
            <person name="Otto D Thomas"/>
            <person name="Naeem Raeece"/>
        </authorList>
    </citation>
    <scope>NUCLEOTIDE SEQUENCE</scope>
</reference>
<feature type="compositionally biased region" description="Basic and acidic residues" evidence="1">
    <location>
        <begin position="1806"/>
        <end position="1816"/>
    </location>
</feature>
<feature type="compositionally biased region" description="Acidic residues" evidence="1">
    <location>
        <begin position="1036"/>
        <end position="1047"/>
    </location>
</feature>
<proteinExistence type="predicted"/>
<dbReference type="EMBL" id="CDMZ01002814">
    <property type="protein sequence ID" value="CEM43993.1"/>
    <property type="molecule type" value="Genomic_DNA"/>
</dbReference>
<organism evidence="3">
    <name type="scientific">Chromera velia CCMP2878</name>
    <dbReference type="NCBI Taxonomy" id="1169474"/>
    <lineage>
        <taxon>Eukaryota</taxon>
        <taxon>Sar</taxon>
        <taxon>Alveolata</taxon>
        <taxon>Colpodellida</taxon>
        <taxon>Chromeraceae</taxon>
        <taxon>Chromera</taxon>
    </lineage>
</organism>
<dbReference type="Pfam" id="PF24656">
    <property type="entry name" value="CEPT76_peptidase"/>
    <property type="match status" value="1"/>
</dbReference>
<feature type="compositionally biased region" description="Basic residues" evidence="1">
    <location>
        <begin position="1737"/>
        <end position="1746"/>
    </location>
</feature>
<feature type="non-terminal residue" evidence="3">
    <location>
        <position position="1"/>
    </location>
</feature>
<feature type="compositionally biased region" description="Basic and acidic residues" evidence="1">
    <location>
        <begin position="1684"/>
        <end position="1703"/>
    </location>
</feature>
<dbReference type="Gene3D" id="2.60.40.150">
    <property type="entry name" value="C2 domain"/>
    <property type="match status" value="1"/>
</dbReference>
<sequence>AQSKLLSREEFKRMAHKFDSAPKPTRGETDEERSRWTHPRRWIAQVSGLKCENHKKEKLDLFCEFSFGGRVDEFRVKHKNRDRVYTLGDPANNFRTHVVLGVEAGSTVEFGMTTRFEYRGSYLDIEKDVMMIQAWHWEPRGVNRRVGEFSDTLYNIATGGIHLTCPLTEKDRTGRDVESVRLHMQLYFQELYDFEITFLDWKLTDLLPHPVLIQRLDREKAFREKGGGLDPSNTVGHMPTQQRMSTFNRDHRVSVSDAGDLPPVTHSASMARQRESNPYGMRQSVFASAGMVGAESVRQSVFAGGDGSGEQKQGGYFCLPQLRIRLKRHKLKGETAFEDTDAGATERAWKSLGSIYFRGTVADVEVRDMNPKAGRGIALLGRCSMSLRGILDYGFLRRDLQPSRAFTRIIQLAGFETRQFKFGTVEGKIEIPFRPRYGQTGDVLEMDPDSRYLLIKVVKIDELLTPDEKAKVDAYVEVTFDSVSRLTKTVRQSRGPSFGDELAFELHLNSLEDAEEDVQQGGAQGGEVKLDAIELSEKGLISVDVWGPSEEEGTNEHLGGAELDVLEIFYDQNGQKRPEQNRVFFNKITNADDEYTTRVFSCSKKLELLWESRKESKIFLETSWDGAVRVPFSRQGPPSRFSEVMMGDQRRREHFLPLYLSLMKPPKVLQTETAIFHFVRCIPFDVPTKDENLWLSPDFFVSLRKGRPVDHALLLASLLLGLENSQKLVFVCLGSLWSRKKHVWVCTICSASQEIITFTKGSPEEKKGGRKSFAFRSRRSNVTRPRMGLLQGPAAEGTLTDVPPSGECSELEEEKNLWQPFTEQSIVFSPFYAQKNIGPAFSEQWAKQTQEMLSDRLQFFIQDIRRNKNKATNWHRDAVFLAWLDLGLELLEKYETAPESKPRVKTEEEMTRQEKKAMQKMEKLKKKTGQDLEKPIILKVDPHTIGHALLEEFPFLETDEGNMQLALTIRVSALPGGVVSVYVYVAQMTRLTTDEISDVQIRKKEEKENVAGDISALLKLREDEKPRCAWGALLDDVDDGMSDEDPDSSSSGISEDLGTGKEVKPPKEFETAPLDEICERLGTKGEAPWNAVKCVVRNLTFSPADLTEKEWEEWKPAIETSLGEASGTRTDRFLALRFAPKEAQAEGEEGEGEAVAVEASEESKKQVYVLIFPSDEEAQEQPMVVNRAMAAGVSFQLASPGPTHAVPVGGSFQMASPGPTLAVAVANERSKKASEGGAKEGEEEGVDDPAFVVFERLQKAAEQHAKTASSVPAFKPVEELFGPIFEIREGWEDDACPLIAFQGPDGLWQDWFERRKEFLDDQKRYKEDLKRLQSRQAKNKSQTRGLVDGLSEFAASYGVTLDVDGAQTKIASGYAEARKMGGQFAEQGASAAAHAGAAAAQAGTYGAAVASAAATGVGGFFSALTKRSENADQKSSAATSYKTGGGADGDEDEADEDEEDEEDDDGWIPPPPPGPPPKSTASSKNGSAGGPAMSMVANAEEGDEDDWPASDEEADGQAAQKKAGEQGEDSFTMMINRVSSALTGGGGGGGGEEKSEKKSGGNRKSRSGRDKDRERERDRERGGERGERHYREREKERERRKRKDREREKDRGRGEVTAVATADEEWDEGDGGNEDEAPSVPAEDHPSPPPSDSGEARRRRRHKHRGDGKKKGDEETPRTAFLEILEKKNAHEESREKGKRESAARVIAMGTLGEEFKKAVGGDASRKPGQGEDEHQKRKKPIKVISRRGEKGPDSMGVPESGRLSLASSLLSGEASGLPSMLRHRGKQNEKEKERESRGHSHRHREREEESPREGHTAAPHSHSRRSSRHRESNAGEERRRSRSRRSSSRHDENDVTRATNERERERAPPPENLFGAALSGSRSRSRQAELPSARGDPEEAVLMSGVFGEEFTAATGAGRQRRHQSYAGRQSSRSRGGSPEDAQYDARLLGNGEEQKSGKTKKSLKLVKKMLQFDTHDDFG</sequence>
<dbReference type="CDD" id="cd00030">
    <property type="entry name" value="C2"/>
    <property type="match status" value="1"/>
</dbReference>
<dbReference type="PANTHER" id="PTHR46436">
    <property type="entry name" value="CENTROSOMAL PROTEIN OF 76 KDA"/>
    <property type="match status" value="1"/>
</dbReference>
<accession>A0A0G4HIZ7</accession>
<gene>
    <name evidence="3" type="ORF">Cvel_27975</name>
</gene>
<feature type="compositionally biased region" description="Basic and acidic residues" evidence="1">
    <location>
        <begin position="1787"/>
        <end position="1799"/>
    </location>
</feature>
<feature type="compositionally biased region" description="Basic and acidic residues" evidence="1">
    <location>
        <begin position="1714"/>
        <end position="1736"/>
    </location>
</feature>
<dbReference type="SUPFAM" id="SSF49562">
    <property type="entry name" value="C2 domain (Calcium/lipid-binding domain, CaLB)"/>
    <property type="match status" value="1"/>
</dbReference>
<protein>
    <recommendedName>
        <fullName evidence="2">C2 domain-containing protein</fullName>
    </recommendedName>
</protein>
<feature type="compositionally biased region" description="Pro residues" evidence="1">
    <location>
        <begin position="1468"/>
        <end position="1478"/>
    </location>
</feature>
<dbReference type="InterPro" id="IPR000008">
    <property type="entry name" value="C2_dom"/>
</dbReference>
<dbReference type="PANTHER" id="PTHR46436:SF2">
    <property type="entry name" value="CHROMOSOME UNDETERMINED SCAFFOLD_119, WHOLE GENOME SHOTGUN SEQUENCE"/>
    <property type="match status" value="1"/>
</dbReference>
<feature type="compositionally biased region" description="Basic and acidic residues" evidence="1">
    <location>
        <begin position="1605"/>
        <end position="1614"/>
    </location>
</feature>
<feature type="region of interest" description="Disordered" evidence="1">
    <location>
        <begin position="255"/>
        <end position="277"/>
    </location>
</feature>
<feature type="region of interest" description="Disordered" evidence="1">
    <location>
        <begin position="1"/>
        <end position="34"/>
    </location>
</feature>
<feature type="compositionally biased region" description="Acidic residues" evidence="1">
    <location>
        <begin position="1500"/>
        <end position="1515"/>
    </location>
</feature>
<feature type="compositionally biased region" description="Polar residues" evidence="1">
    <location>
        <begin position="1433"/>
        <end position="1442"/>
    </location>
</feature>
<feature type="compositionally biased region" description="Basic and acidic residues" evidence="1">
    <location>
        <begin position="1830"/>
        <end position="1840"/>
    </location>
</feature>
<evidence type="ECO:0000259" key="2">
    <source>
        <dbReference type="PROSITE" id="PS50004"/>
    </source>
</evidence>
<feature type="compositionally biased region" description="Basic and acidic residues" evidence="1">
    <location>
        <begin position="1849"/>
        <end position="1869"/>
    </location>
</feature>
<dbReference type="InterPro" id="IPR052299">
    <property type="entry name" value="CEP76"/>
</dbReference>
<dbReference type="Pfam" id="PF00168">
    <property type="entry name" value="C2"/>
    <property type="match status" value="1"/>
</dbReference>
<feature type="compositionally biased region" description="Low complexity" evidence="1">
    <location>
        <begin position="1929"/>
        <end position="1938"/>
    </location>
</feature>
<dbReference type="InterPro" id="IPR056290">
    <property type="entry name" value="CEPT76/DRC7_peptidase-like_dom"/>
</dbReference>
<feature type="compositionally biased region" description="Acidic residues" evidence="1">
    <location>
        <begin position="1448"/>
        <end position="1466"/>
    </location>
</feature>
<feature type="compositionally biased region" description="Acidic residues" evidence="1">
    <location>
        <begin position="1622"/>
        <end position="1637"/>
    </location>
</feature>
<feature type="compositionally biased region" description="Basic residues" evidence="1">
    <location>
        <begin position="1657"/>
        <end position="1668"/>
    </location>
</feature>
<feature type="region of interest" description="Disordered" evidence="1">
    <location>
        <begin position="1036"/>
        <end position="1066"/>
    </location>
</feature>
<dbReference type="InterPro" id="IPR035892">
    <property type="entry name" value="C2_domain_sf"/>
</dbReference>
<evidence type="ECO:0000256" key="1">
    <source>
        <dbReference type="SAM" id="MobiDB-lite"/>
    </source>
</evidence>
<evidence type="ECO:0000313" key="3">
    <source>
        <dbReference type="EMBL" id="CEM43993.1"/>
    </source>
</evidence>
<name>A0A0G4HIZ7_9ALVE</name>
<feature type="compositionally biased region" description="Low complexity" evidence="1">
    <location>
        <begin position="1760"/>
        <end position="1778"/>
    </location>
</feature>
<dbReference type="PROSITE" id="PS50004">
    <property type="entry name" value="C2"/>
    <property type="match status" value="1"/>
</dbReference>
<feature type="domain" description="C2" evidence="2">
    <location>
        <begin position="436"/>
        <end position="579"/>
    </location>
</feature>
<feature type="region of interest" description="Disordered" evidence="1">
    <location>
        <begin position="1427"/>
        <end position="1965"/>
    </location>
</feature>